<evidence type="ECO:0000256" key="4">
    <source>
        <dbReference type="ARBA" id="ARBA00022960"/>
    </source>
</evidence>
<evidence type="ECO:0000259" key="11">
    <source>
        <dbReference type="PROSITE" id="PS51272"/>
    </source>
</evidence>
<dbReference type="Gene3D" id="3.40.710.10">
    <property type="entry name" value="DD-peptidase/beta-lactamase superfamily"/>
    <property type="match status" value="1"/>
</dbReference>
<dbReference type="InterPro" id="IPR001119">
    <property type="entry name" value="SLH_dom"/>
</dbReference>
<dbReference type="InterPro" id="IPR001967">
    <property type="entry name" value="Peptidase_S11_N"/>
</dbReference>
<dbReference type="InterPro" id="IPR012338">
    <property type="entry name" value="Beta-lactam/transpept-like"/>
</dbReference>
<keyword evidence="6" id="KW-0961">Cell wall biogenesis/degradation</keyword>
<evidence type="ECO:0000256" key="10">
    <source>
        <dbReference type="SAM" id="SignalP"/>
    </source>
</evidence>
<feature type="chain" id="PRO_5034408285" evidence="10">
    <location>
        <begin position="26"/>
        <end position="448"/>
    </location>
</feature>
<accession>A0A8H2QS95</accession>
<dbReference type="InterPro" id="IPR018044">
    <property type="entry name" value="Peptidase_S11"/>
</dbReference>
<dbReference type="GO" id="GO:0071555">
    <property type="term" value="P:cell wall organization"/>
    <property type="evidence" value="ECO:0007669"/>
    <property type="project" value="UniProtKB-KW"/>
</dbReference>
<feature type="domain" description="SLH" evidence="11">
    <location>
        <begin position="327"/>
        <end position="390"/>
    </location>
</feature>
<keyword evidence="12" id="KW-0121">Carboxypeptidase</keyword>
<dbReference type="AlphaFoldDB" id="A0A8H2QS95"/>
<evidence type="ECO:0000256" key="9">
    <source>
        <dbReference type="RuleBase" id="RU004016"/>
    </source>
</evidence>
<feature type="active site" evidence="7">
    <location>
        <position position="119"/>
    </location>
</feature>
<dbReference type="SUPFAM" id="SSF56601">
    <property type="entry name" value="beta-lactamase/transpeptidase-like"/>
    <property type="match status" value="1"/>
</dbReference>
<sequence>MKRLKQVLAGMLILAMVLTPGPSFAMEEPKITAKGAIVMDYDTGQVLYEKNADKAYSSASMAKVMTAYLILDAIHRGDLSWDTMIPISDKARTQSPWDKTPFAEEERLGDLFDPYMVRSNNQMGIAIAEYMGGGSEDGFVAQMNQKARDLGLDASYTEANGLKPNQVTARAQALLTRSIIQEYPEILKTTSKHQARFKDQVYRSTNKFYRDFRYFKGVDGFKTGSAPYSGQCLTTTCTRRGRRLISVVMGSQGKDRRYYDTMKIINYACELSTTSPWAKDVPKRADRENMNTAAYKGLATFRGREPMSRGEFTLLMVLTLALPMEEGQTEFRDVPEDAYYAKAIAAAKKAGLVDGYGEGIFRPEKLISREEMARMVYAAMGYDDSSVDPSFKDWEKIHPLYRKAVAGLTARKILHGRSGGLFAPQGTASREEASLMMLNLRDQVEKKS</sequence>
<keyword evidence="4" id="KW-0133">Cell shape</keyword>
<evidence type="ECO:0000256" key="7">
    <source>
        <dbReference type="PIRSR" id="PIRSR618044-1"/>
    </source>
</evidence>
<dbReference type="PANTHER" id="PTHR21581:SF11">
    <property type="entry name" value="D-ALANYL-D-ALANINE CARBOXYPEPTIDASE DACA"/>
    <property type="match status" value="1"/>
</dbReference>
<feature type="active site" description="Acyl-ester intermediate" evidence="7">
    <location>
        <position position="60"/>
    </location>
</feature>
<feature type="active site" description="Proton acceptor" evidence="7">
    <location>
        <position position="63"/>
    </location>
</feature>
<dbReference type="Proteomes" id="UP000377798">
    <property type="component" value="Unassembled WGS sequence"/>
</dbReference>
<dbReference type="EC" id="3.4.16.4" evidence="12"/>
<evidence type="ECO:0000256" key="1">
    <source>
        <dbReference type="ARBA" id="ARBA00007164"/>
    </source>
</evidence>
<evidence type="ECO:0000256" key="3">
    <source>
        <dbReference type="ARBA" id="ARBA00022801"/>
    </source>
</evidence>
<gene>
    <name evidence="12" type="primary">dacA_1</name>
    <name evidence="12" type="ORF">NCTC13150_00139</name>
</gene>
<protein>
    <submittedName>
        <fullName evidence="12">D-alanyl-D-alanine carboxypeptidase dacA</fullName>
        <ecNumber evidence="12">3.4.16.4</ecNumber>
    </submittedName>
</protein>
<dbReference type="GO" id="GO:0009252">
    <property type="term" value="P:peptidoglycan biosynthetic process"/>
    <property type="evidence" value="ECO:0007669"/>
    <property type="project" value="UniProtKB-KW"/>
</dbReference>
<evidence type="ECO:0000313" key="13">
    <source>
        <dbReference type="Proteomes" id="UP000377798"/>
    </source>
</evidence>
<dbReference type="GO" id="GO:0006508">
    <property type="term" value="P:proteolysis"/>
    <property type="evidence" value="ECO:0007669"/>
    <property type="project" value="InterPro"/>
</dbReference>
<dbReference type="PRINTS" id="PR00725">
    <property type="entry name" value="DADACBPTASE1"/>
</dbReference>
<evidence type="ECO:0000256" key="5">
    <source>
        <dbReference type="ARBA" id="ARBA00022984"/>
    </source>
</evidence>
<feature type="binding site" evidence="8">
    <location>
        <position position="222"/>
    </location>
    <ligand>
        <name>substrate</name>
    </ligand>
</feature>
<dbReference type="Pfam" id="PF00395">
    <property type="entry name" value="SLH"/>
    <property type="match status" value="2"/>
</dbReference>
<name>A0A8H2QS95_9FIRM</name>
<comment type="caution">
    <text evidence="12">The sequence shown here is derived from an EMBL/GenBank/DDBJ whole genome shotgun (WGS) entry which is preliminary data.</text>
</comment>
<proteinExistence type="inferred from homology"/>
<evidence type="ECO:0000256" key="6">
    <source>
        <dbReference type="ARBA" id="ARBA00023316"/>
    </source>
</evidence>
<evidence type="ECO:0000256" key="2">
    <source>
        <dbReference type="ARBA" id="ARBA00022729"/>
    </source>
</evidence>
<keyword evidence="5" id="KW-0573">Peptidoglycan synthesis</keyword>
<keyword evidence="12" id="KW-0645">Protease</keyword>
<evidence type="ECO:0000313" key="12">
    <source>
        <dbReference type="EMBL" id="VFB15640.1"/>
    </source>
</evidence>
<keyword evidence="13" id="KW-1185">Reference proteome</keyword>
<reference evidence="12 13" key="1">
    <citation type="submission" date="2019-02" db="EMBL/GenBank/DDBJ databases">
        <authorList>
            <consortium name="Pathogen Informatics"/>
        </authorList>
    </citation>
    <scope>NUCLEOTIDE SEQUENCE [LARGE SCALE GENOMIC DNA]</scope>
    <source>
        <strain evidence="12 13">3012STDY7089603</strain>
    </source>
</reference>
<evidence type="ECO:0000256" key="8">
    <source>
        <dbReference type="PIRSR" id="PIRSR618044-2"/>
    </source>
</evidence>
<dbReference type="Pfam" id="PF00768">
    <property type="entry name" value="Peptidase_S11"/>
    <property type="match status" value="1"/>
</dbReference>
<dbReference type="GO" id="GO:0008360">
    <property type="term" value="P:regulation of cell shape"/>
    <property type="evidence" value="ECO:0007669"/>
    <property type="project" value="UniProtKB-KW"/>
</dbReference>
<dbReference type="EMBL" id="CAACYI010000001">
    <property type="protein sequence ID" value="VFB15640.1"/>
    <property type="molecule type" value="Genomic_DNA"/>
</dbReference>
<comment type="similarity">
    <text evidence="1 9">Belongs to the peptidase S11 family.</text>
</comment>
<organism evidence="12 13">
    <name type="scientific">Urinicoccus massiliensis</name>
    <dbReference type="NCBI Taxonomy" id="1723382"/>
    <lineage>
        <taxon>Bacteria</taxon>
        <taxon>Bacillati</taxon>
        <taxon>Bacillota</taxon>
        <taxon>Tissierellia</taxon>
        <taxon>Tissierellales</taxon>
        <taxon>Peptoniphilaceae</taxon>
        <taxon>Urinicoccus</taxon>
    </lineage>
</organism>
<dbReference type="GO" id="GO:0009002">
    <property type="term" value="F:serine-type D-Ala-D-Ala carboxypeptidase activity"/>
    <property type="evidence" value="ECO:0007669"/>
    <property type="project" value="UniProtKB-EC"/>
</dbReference>
<dbReference type="PANTHER" id="PTHR21581">
    <property type="entry name" value="D-ALANYL-D-ALANINE CARBOXYPEPTIDASE"/>
    <property type="match status" value="1"/>
</dbReference>
<keyword evidence="3 12" id="KW-0378">Hydrolase</keyword>
<dbReference type="RefSeq" id="WP_131748025.1">
    <property type="nucleotide sequence ID" value="NZ_CAACYI010000001.1"/>
</dbReference>
<keyword evidence="2 10" id="KW-0732">Signal</keyword>
<dbReference type="PROSITE" id="PS51272">
    <property type="entry name" value="SLH"/>
    <property type="match status" value="1"/>
</dbReference>
<feature type="signal peptide" evidence="10">
    <location>
        <begin position="1"/>
        <end position="25"/>
    </location>
</feature>